<dbReference type="GO" id="GO:0032259">
    <property type="term" value="P:methylation"/>
    <property type="evidence" value="ECO:0007669"/>
    <property type="project" value="UniProtKB-KW"/>
</dbReference>
<dbReference type="GO" id="GO:0009236">
    <property type="term" value="P:cobalamin biosynthetic process"/>
    <property type="evidence" value="ECO:0007669"/>
    <property type="project" value="UniProtKB-KW"/>
</dbReference>
<evidence type="ECO:0000256" key="4">
    <source>
        <dbReference type="ARBA" id="ARBA00022679"/>
    </source>
</evidence>
<name>A0AB33IN26_9BACT</name>
<dbReference type="InterPro" id="IPR014777">
    <property type="entry name" value="4pyrrole_Mease_sub1"/>
</dbReference>
<keyword evidence="3" id="KW-0489">Methyltransferase</keyword>
<dbReference type="GO" id="GO:0008276">
    <property type="term" value="F:protein methyltransferase activity"/>
    <property type="evidence" value="ECO:0007669"/>
    <property type="project" value="InterPro"/>
</dbReference>
<sequence length="403" mass="45474">MHMRFIVVGLPDSPCFELPVEVLQAISTAKVFSGGKRHHELVRHWLPQDASWIDIVAPMKAVFDEYESTCRVVQADELVVFVSNDPLFYGFANTIKRFMPDADIRLYPYFNSLQMLAHRLVMPYHDMRIVSLTGRPWHEFDCALIERCLKIGVLTDREHTPAAIAAQMLAYGFDGYTMSVGEHLGHPEKERVRSLAVQDAVVNEFEYPNCLILHAEEGAVPQREYGIEERRFALLDGRVNMITKMPIRLLSLQALHLRTHRVFWDIGFCTGSISIEAKLQFPYLHVVAFEIRPDCETILQENQKRFHCPGITPVMGDFLEADLAGLPTPDAVFVGGHGGRLKEILHRIVPLLSAGAHVVMNSVTSQSLASFDEAVAELGLHAMRPMYITVDNHNPIHILSATK</sequence>
<evidence type="ECO:0000256" key="2">
    <source>
        <dbReference type="ARBA" id="ARBA00022573"/>
    </source>
</evidence>
<protein>
    <submittedName>
        <fullName evidence="7">Bifunctional cobalt-precorrin-7 (C(5))-methyltransferase/cobalt-precorrin-6B (C(15))-methyltransferase</fullName>
    </submittedName>
</protein>
<dbReference type="PANTHER" id="PTHR43182:SF1">
    <property type="entry name" value="COBALT-PRECORRIN-7 C(5)-METHYLTRANSFERASE"/>
    <property type="match status" value="1"/>
</dbReference>
<evidence type="ECO:0000313" key="7">
    <source>
        <dbReference type="EMBL" id="BFO70930.1"/>
    </source>
</evidence>
<keyword evidence="4" id="KW-0808">Transferase</keyword>
<keyword evidence="2" id="KW-0169">Cobalamin biosynthesis</keyword>
<evidence type="ECO:0000256" key="5">
    <source>
        <dbReference type="ARBA" id="ARBA00022691"/>
    </source>
</evidence>
<dbReference type="Gene3D" id="3.40.50.150">
    <property type="entry name" value="Vaccinia Virus protein VP39"/>
    <property type="match status" value="1"/>
</dbReference>
<evidence type="ECO:0000256" key="3">
    <source>
        <dbReference type="ARBA" id="ARBA00022603"/>
    </source>
</evidence>
<dbReference type="EMBL" id="AP035785">
    <property type="protein sequence ID" value="BFO70930.1"/>
    <property type="molecule type" value="Genomic_DNA"/>
</dbReference>
<proteinExistence type="predicted"/>
<gene>
    <name evidence="7" type="ORF">GTC17253_08960</name>
</gene>
<dbReference type="AlphaFoldDB" id="A0AB33IN26"/>
<accession>A0AB33IN26</accession>
<dbReference type="NCBIfam" id="TIGR02469">
    <property type="entry name" value="CbiT"/>
    <property type="match status" value="1"/>
</dbReference>
<dbReference type="InterPro" id="IPR050714">
    <property type="entry name" value="Cobalamin_biosynth_MTase"/>
</dbReference>
<dbReference type="CDD" id="cd11644">
    <property type="entry name" value="Precorrin-6Y-MT"/>
    <property type="match status" value="1"/>
</dbReference>
<dbReference type="InterPro" id="IPR000878">
    <property type="entry name" value="4pyrrol_Mease"/>
</dbReference>
<dbReference type="InterPro" id="IPR035996">
    <property type="entry name" value="4pyrrol_Methylase_sf"/>
</dbReference>
<evidence type="ECO:0000259" key="6">
    <source>
        <dbReference type="Pfam" id="PF00590"/>
    </source>
</evidence>
<dbReference type="SUPFAM" id="SSF53335">
    <property type="entry name" value="S-adenosyl-L-methionine-dependent methyltransferases"/>
    <property type="match status" value="1"/>
</dbReference>
<dbReference type="Gene3D" id="3.40.1010.10">
    <property type="entry name" value="Cobalt-precorrin-4 Transmethylase, Domain 1"/>
    <property type="match status" value="1"/>
</dbReference>
<dbReference type="PIRSF" id="PIRSF036428">
    <property type="entry name" value="CobL"/>
    <property type="match status" value="1"/>
</dbReference>
<evidence type="ECO:0000256" key="1">
    <source>
        <dbReference type="ARBA" id="ARBA00004953"/>
    </source>
</evidence>
<dbReference type="Pfam" id="PF00590">
    <property type="entry name" value="TP_methylase"/>
    <property type="match status" value="1"/>
</dbReference>
<feature type="domain" description="Tetrapyrrole methylase" evidence="6">
    <location>
        <begin position="5"/>
        <end position="193"/>
    </location>
</feature>
<comment type="pathway">
    <text evidence="1">Cofactor biosynthesis; adenosylcobalamin biosynthesis.</text>
</comment>
<organism evidence="7">
    <name type="scientific">Prevotella sp. GTC17253</name>
    <dbReference type="NCBI Taxonomy" id="3236793"/>
    <lineage>
        <taxon>Bacteria</taxon>
        <taxon>Pseudomonadati</taxon>
        <taxon>Bacteroidota</taxon>
        <taxon>Bacteroidia</taxon>
        <taxon>Bacteroidales</taxon>
        <taxon>Prevotellaceae</taxon>
        <taxon>Prevotella</taxon>
    </lineage>
</organism>
<reference evidence="7" key="1">
    <citation type="submission" date="2024-07" db="EMBL/GenBank/DDBJ databases">
        <title>Complete genome sequence of Prevotella sp. YM-2024 GTC17253.</title>
        <authorList>
            <person name="Hayashi M."/>
            <person name="Muto Y."/>
            <person name="Tanaka K."/>
            <person name="Niwa H."/>
        </authorList>
    </citation>
    <scope>NUCLEOTIDE SEQUENCE</scope>
    <source>
        <strain evidence="7">GTC17253</strain>
    </source>
</reference>
<dbReference type="InterPro" id="IPR006365">
    <property type="entry name" value="Cbl_synth_CobL"/>
</dbReference>
<dbReference type="InterPro" id="IPR014008">
    <property type="entry name" value="Cbl_synth_MTase_CbiT"/>
</dbReference>
<keyword evidence="5" id="KW-0949">S-adenosyl-L-methionine</keyword>
<dbReference type="NCBIfam" id="TIGR02467">
    <property type="entry name" value="CbiE"/>
    <property type="match status" value="1"/>
</dbReference>
<dbReference type="InterPro" id="IPR012818">
    <property type="entry name" value="CbiE"/>
</dbReference>
<dbReference type="CDD" id="cd02440">
    <property type="entry name" value="AdoMet_MTases"/>
    <property type="match status" value="1"/>
</dbReference>
<dbReference type="InterPro" id="IPR029063">
    <property type="entry name" value="SAM-dependent_MTases_sf"/>
</dbReference>
<dbReference type="SUPFAM" id="SSF53790">
    <property type="entry name" value="Tetrapyrrole methylase"/>
    <property type="match status" value="1"/>
</dbReference>
<dbReference type="PANTHER" id="PTHR43182">
    <property type="entry name" value="COBALT-PRECORRIN-6B C(15)-METHYLTRANSFERASE (DECARBOXYLATING)"/>
    <property type="match status" value="1"/>
</dbReference>